<dbReference type="InParanoid" id="A0A665X0T8"/>
<protein>
    <submittedName>
        <fullName evidence="1">Uncharacterized protein</fullName>
    </submittedName>
</protein>
<evidence type="ECO:0000313" key="1">
    <source>
        <dbReference type="Ensembl" id="ENSENLP00000049736.1"/>
    </source>
</evidence>
<reference evidence="1" key="1">
    <citation type="submission" date="2021-04" db="EMBL/GenBank/DDBJ databases">
        <authorList>
            <consortium name="Wellcome Sanger Institute Data Sharing"/>
        </authorList>
    </citation>
    <scope>NUCLEOTIDE SEQUENCE [LARGE SCALE GENOMIC DNA]</scope>
</reference>
<reference evidence="1" key="2">
    <citation type="submission" date="2025-08" db="UniProtKB">
        <authorList>
            <consortium name="Ensembl"/>
        </authorList>
    </citation>
    <scope>IDENTIFICATION</scope>
</reference>
<dbReference type="AlphaFoldDB" id="A0A665X0T8"/>
<proteinExistence type="predicted"/>
<dbReference type="Ensembl" id="ENSENLT00000050954.1">
    <property type="protein sequence ID" value="ENSENLP00000049736.1"/>
    <property type="gene ID" value="ENSENLG00000020924.1"/>
</dbReference>
<evidence type="ECO:0000313" key="2">
    <source>
        <dbReference type="Proteomes" id="UP000472264"/>
    </source>
</evidence>
<keyword evidence="2" id="KW-1185">Reference proteome</keyword>
<dbReference type="Proteomes" id="UP000472264">
    <property type="component" value="Chromosome 9"/>
</dbReference>
<reference evidence="1" key="3">
    <citation type="submission" date="2025-09" db="UniProtKB">
        <authorList>
            <consortium name="Ensembl"/>
        </authorList>
    </citation>
    <scope>IDENTIFICATION</scope>
</reference>
<sequence length="80" mass="9140">METNIETGNYIQSNKNVYLEPLITIALQKTATDQLLASPTGLTATLERRAVKTVLQHSGKKRKICRNQHEVLQYFLINRI</sequence>
<organism evidence="1 2">
    <name type="scientific">Echeneis naucrates</name>
    <name type="common">Live sharksucker</name>
    <dbReference type="NCBI Taxonomy" id="173247"/>
    <lineage>
        <taxon>Eukaryota</taxon>
        <taxon>Metazoa</taxon>
        <taxon>Chordata</taxon>
        <taxon>Craniata</taxon>
        <taxon>Vertebrata</taxon>
        <taxon>Euteleostomi</taxon>
        <taxon>Actinopterygii</taxon>
        <taxon>Neopterygii</taxon>
        <taxon>Teleostei</taxon>
        <taxon>Neoteleostei</taxon>
        <taxon>Acanthomorphata</taxon>
        <taxon>Carangaria</taxon>
        <taxon>Carangiformes</taxon>
        <taxon>Echeneidae</taxon>
        <taxon>Echeneis</taxon>
    </lineage>
</organism>
<name>A0A665X0T8_ECHNA</name>
<accession>A0A665X0T8</accession>